<feature type="compositionally biased region" description="Basic and acidic residues" evidence="1">
    <location>
        <begin position="160"/>
        <end position="176"/>
    </location>
</feature>
<proteinExistence type="predicted"/>
<evidence type="ECO:0000313" key="3">
    <source>
        <dbReference type="WBParaSite" id="PTRK_0001601200.1"/>
    </source>
</evidence>
<evidence type="ECO:0000256" key="1">
    <source>
        <dbReference type="SAM" id="MobiDB-lite"/>
    </source>
</evidence>
<feature type="region of interest" description="Disordered" evidence="1">
    <location>
        <begin position="104"/>
        <end position="323"/>
    </location>
</feature>
<dbReference type="Proteomes" id="UP000038045">
    <property type="component" value="Unplaced"/>
</dbReference>
<accession>A0A0N5A302</accession>
<name>A0A0N5A302_PARTI</name>
<dbReference type="AlphaFoldDB" id="A0A0N5A302"/>
<feature type="compositionally biased region" description="Basic and acidic residues" evidence="1">
    <location>
        <begin position="203"/>
        <end position="220"/>
    </location>
</feature>
<feature type="compositionally biased region" description="Basic and acidic residues" evidence="1">
    <location>
        <begin position="287"/>
        <end position="313"/>
    </location>
</feature>
<feature type="compositionally biased region" description="Basic and acidic residues" evidence="1">
    <location>
        <begin position="245"/>
        <end position="264"/>
    </location>
</feature>
<sequence length="447" mass="50262">AFALADLAGSRQRTVHEGQLPARVHVTSLPQCGDVGGDGRRDLGDLVAEFAQAFFDNRHVSGLSLEVRDVTAGRALDDLHELPALSAPVVEDLGLVVEQQRALDPVREEGRQDRPAGDLLRSGSQRGQVGRHLPVREGCRGRRGGPALLFARRCRRHRDQPRDAAERRRAEPLGRLDHHHAVRAGGRLQGGHPPGCRSQAQGDEARDQHREEVLEGRDPPRLPQHRAVRPTGLRHRVRRPVLLRQVREGRHPRGGGEPRRDREQPVTAAARPARERGAEHGAPQQDPRLDAPPRQDHAGAVRRGEGDPGHAEDQAASAGLLGRRGQLRSRPLLRLRPALHPHRCELRLDRRGAHVIDLDLQKAGLAAMHEYRRRWRQLLGPGRHRQGARHGAEPSIQRRRRLPEEEPDVHEHQLEHRLRVRRIERLPGRLDVQTDHADPVAQERELR</sequence>
<organism evidence="2 3">
    <name type="scientific">Parastrongyloides trichosuri</name>
    <name type="common">Possum-specific nematode worm</name>
    <dbReference type="NCBI Taxonomy" id="131310"/>
    <lineage>
        <taxon>Eukaryota</taxon>
        <taxon>Metazoa</taxon>
        <taxon>Ecdysozoa</taxon>
        <taxon>Nematoda</taxon>
        <taxon>Chromadorea</taxon>
        <taxon>Rhabditida</taxon>
        <taxon>Tylenchina</taxon>
        <taxon>Panagrolaimomorpha</taxon>
        <taxon>Strongyloidoidea</taxon>
        <taxon>Strongyloididae</taxon>
        <taxon>Parastrongyloides</taxon>
    </lineage>
</organism>
<feature type="compositionally biased region" description="Low complexity" evidence="1">
    <location>
        <begin position="314"/>
        <end position="323"/>
    </location>
</feature>
<evidence type="ECO:0000313" key="2">
    <source>
        <dbReference type="Proteomes" id="UP000038045"/>
    </source>
</evidence>
<protein>
    <submittedName>
        <fullName evidence="3">EF-hand domain-containing protein</fullName>
    </submittedName>
</protein>
<keyword evidence="2" id="KW-1185">Reference proteome</keyword>
<feature type="compositionally biased region" description="Basic and acidic residues" evidence="1">
    <location>
        <begin position="104"/>
        <end position="116"/>
    </location>
</feature>
<reference evidence="3" key="1">
    <citation type="submission" date="2016-03" db="UniProtKB">
        <authorList>
            <consortium name="WormBaseParasite"/>
        </authorList>
    </citation>
    <scope>IDENTIFICATION</scope>
</reference>
<dbReference type="WBParaSite" id="PTRK_0001601200.1">
    <property type="protein sequence ID" value="PTRK_0001601200.1"/>
    <property type="gene ID" value="PTRK_0001601200"/>
</dbReference>
<feature type="region of interest" description="Disordered" evidence="1">
    <location>
        <begin position="382"/>
        <end position="414"/>
    </location>
</feature>
<feature type="compositionally biased region" description="Basic residues" evidence="1">
    <location>
        <begin position="223"/>
        <end position="241"/>
    </location>
</feature>